<feature type="transmembrane region" description="Helical" evidence="5">
    <location>
        <begin position="346"/>
        <end position="363"/>
    </location>
</feature>
<keyword evidence="3 5" id="KW-1133">Transmembrane helix</keyword>
<evidence type="ECO:0000313" key="7">
    <source>
        <dbReference type="EMBL" id="GAA1107624.1"/>
    </source>
</evidence>
<feature type="domain" description="O-antigen ligase-related" evidence="6">
    <location>
        <begin position="197"/>
        <end position="327"/>
    </location>
</feature>
<dbReference type="PANTHER" id="PTHR37422">
    <property type="entry name" value="TEICHURONIC ACID BIOSYNTHESIS PROTEIN TUAE"/>
    <property type="match status" value="1"/>
</dbReference>
<dbReference type="Pfam" id="PF04932">
    <property type="entry name" value="Wzy_C"/>
    <property type="match status" value="1"/>
</dbReference>
<feature type="transmembrane region" description="Helical" evidence="5">
    <location>
        <begin position="231"/>
        <end position="250"/>
    </location>
</feature>
<sequence>MNGVLFLLPVLVVFGPLFPVAGPIYGFRALALVCVLVAIARLGRWVWSPLQRLWLMLGVSWILVGYVWLLAGSPVSGGEMLGVSLGLALGVSAAAFGSGRRGVGALAGGWLVASLLVCAISMWELSSGWHASNYLPSYHGALRVAAMKEGLPAATFGNPNALGAFLVLATSWTGVFWTDERRHVRWLALSALGVTPFLLVAADARLCLVLWAVVVLTWIRVAKRTAGRRLFIALVLGALCIGGAYQMLFVQQIGIGGDLSAVTRVNLSAAALWAAWQSGGIGVGPGAFEYYLAANPSPFATHGQVNVHNIWFEVLAQYGLVVFALLLLWVGRAFHFALSGVENLKLLPPMIALVGAAFVDSSILDAPVLWVHLFTILVVAANLWSTERAARPAPTRSQGKPRVDQV</sequence>
<comment type="caution">
    <text evidence="7">The sequence shown here is derived from an EMBL/GenBank/DDBJ whole genome shotgun (WGS) entry which is preliminary data.</text>
</comment>
<feature type="transmembrane region" description="Helical" evidence="5">
    <location>
        <begin position="369"/>
        <end position="386"/>
    </location>
</feature>
<dbReference type="InterPro" id="IPR051533">
    <property type="entry name" value="WaaL-like"/>
</dbReference>
<proteinExistence type="predicted"/>
<dbReference type="EMBL" id="BAAALG010000011">
    <property type="protein sequence ID" value="GAA1107624.1"/>
    <property type="molecule type" value="Genomic_DNA"/>
</dbReference>
<organism evidence="7 8">
    <name type="scientific">Nocardioides dubius</name>
    <dbReference type="NCBI Taxonomy" id="317019"/>
    <lineage>
        <taxon>Bacteria</taxon>
        <taxon>Bacillati</taxon>
        <taxon>Actinomycetota</taxon>
        <taxon>Actinomycetes</taxon>
        <taxon>Propionibacteriales</taxon>
        <taxon>Nocardioidaceae</taxon>
        <taxon>Nocardioides</taxon>
    </lineage>
</organism>
<reference evidence="8" key="1">
    <citation type="journal article" date="2019" name="Int. J. Syst. Evol. Microbiol.">
        <title>The Global Catalogue of Microorganisms (GCM) 10K type strain sequencing project: providing services to taxonomists for standard genome sequencing and annotation.</title>
        <authorList>
            <consortium name="The Broad Institute Genomics Platform"/>
            <consortium name="The Broad Institute Genome Sequencing Center for Infectious Disease"/>
            <person name="Wu L."/>
            <person name="Ma J."/>
        </authorList>
    </citation>
    <scope>NUCLEOTIDE SEQUENCE [LARGE SCALE GENOMIC DNA]</scope>
    <source>
        <strain evidence="8">JCM 13008</strain>
    </source>
</reference>
<keyword evidence="2 5" id="KW-0812">Transmembrane</keyword>
<keyword evidence="8" id="KW-1185">Reference proteome</keyword>
<accession>A0ABP4EJF3</accession>
<feature type="transmembrane region" description="Helical" evidence="5">
    <location>
        <begin position="77"/>
        <end position="96"/>
    </location>
</feature>
<evidence type="ECO:0000256" key="3">
    <source>
        <dbReference type="ARBA" id="ARBA00022989"/>
    </source>
</evidence>
<evidence type="ECO:0000259" key="6">
    <source>
        <dbReference type="Pfam" id="PF04932"/>
    </source>
</evidence>
<dbReference type="RefSeq" id="WP_343995581.1">
    <property type="nucleotide sequence ID" value="NZ_BAAALG010000011.1"/>
</dbReference>
<dbReference type="InterPro" id="IPR007016">
    <property type="entry name" value="O-antigen_ligase-rel_domated"/>
</dbReference>
<feature type="transmembrane region" description="Helical" evidence="5">
    <location>
        <begin position="186"/>
        <end position="219"/>
    </location>
</feature>
<evidence type="ECO:0000256" key="5">
    <source>
        <dbReference type="SAM" id="Phobius"/>
    </source>
</evidence>
<evidence type="ECO:0000313" key="8">
    <source>
        <dbReference type="Proteomes" id="UP001501581"/>
    </source>
</evidence>
<name>A0ABP4EJF3_9ACTN</name>
<keyword evidence="4 5" id="KW-0472">Membrane</keyword>
<protein>
    <recommendedName>
        <fullName evidence="6">O-antigen ligase-related domain-containing protein</fullName>
    </recommendedName>
</protein>
<gene>
    <name evidence="7" type="ORF">GCM10009668_29570</name>
</gene>
<evidence type="ECO:0000256" key="1">
    <source>
        <dbReference type="ARBA" id="ARBA00004141"/>
    </source>
</evidence>
<evidence type="ECO:0000256" key="2">
    <source>
        <dbReference type="ARBA" id="ARBA00022692"/>
    </source>
</evidence>
<evidence type="ECO:0000256" key="4">
    <source>
        <dbReference type="ARBA" id="ARBA00023136"/>
    </source>
</evidence>
<feature type="transmembrane region" description="Helical" evidence="5">
    <location>
        <begin position="315"/>
        <end position="334"/>
    </location>
</feature>
<dbReference type="PANTHER" id="PTHR37422:SF13">
    <property type="entry name" value="LIPOPOLYSACCHARIDE BIOSYNTHESIS PROTEIN PA4999-RELATED"/>
    <property type="match status" value="1"/>
</dbReference>
<comment type="subcellular location">
    <subcellularLocation>
        <location evidence="1">Membrane</location>
        <topology evidence="1">Multi-pass membrane protein</topology>
    </subcellularLocation>
</comment>
<feature type="transmembrane region" description="Helical" evidence="5">
    <location>
        <begin position="103"/>
        <end position="123"/>
    </location>
</feature>
<feature type="transmembrane region" description="Helical" evidence="5">
    <location>
        <begin position="54"/>
        <end position="71"/>
    </location>
</feature>
<dbReference type="Proteomes" id="UP001501581">
    <property type="component" value="Unassembled WGS sequence"/>
</dbReference>